<feature type="transmembrane region" description="Helical" evidence="1">
    <location>
        <begin position="20"/>
        <end position="46"/>
    </location>
</feature>
<dbReference type="EMBL" id="JAMPLM010000018">
    <property type="protein sequence ID" value="MEP1060443.1"/>
    <property type="molecule type" value="Genomic_DNA"/>
</dbReference>
<organism evidence="2 3">
    <name type="scientific">Stenomitos frigidus AS-A4</name>
    <dbReference type="NCBI Taxonomy" id="2933935"/>
    <lineage>
        <taxon>Bacteria</taxon>
        <taxon>Bacillati</taxon>
        <taxon>Cyanobacteriota</taxon>
        <taxon>Cyanophyceae</taxon>
        <taxon>Leptolyngbyales</taxon>
        <taxon>Leptolyngbyaceae</taxon>
        <taxon>Stenomitos</taxon>
    </lineage>
</organism>
<dbReference type="RefSeq" id="WP_190452424.1">
    <property type="nucleotide sequence ID" value="NZ_JAMPLM010000018.1"/>
</dbReference>
<feature type="transmembrane region" description="Helical" evidence="1">
    <location>
        <begin position="52"/>
        <end position="70"/>
    </location>
</feature>
<keyword evidence="1" id="KW-0472">Membrane</keyword>
<reference evidence="2 3" key="1">
    <citation type="submission" date="2022-04" db="EMBL/GenBank/DDBJ databases">
        <title>Positive selection, recombination, and allopatry shape intraspecific diversity of widespread and dominant cyanobacteria.</title>
        <authorList>
            <person name="Wei J."/>
            <person name="Shu W."/>
            <person name="Hu C."/>
        </authorList>
    </citation>
    <scope>NUCLEOTIDE SEQUENCE [LARGE SCALE GENOMIC DNA]</scope>
    <source>
        <strain evidence="2 3">AS-A4</strain>
    </source>
</reference>
<accession>A0ABV0KMI2</accession>
<keyword evidence="1" id="KW-1133">Transmembrane helix</keyword>
<evidence type="ECO:0000313" key="2">
    <source>
        <dbReference type="EMBL" id="MEP1060443.1"/>
    </source>
</evidence>
<sequence length="75" mass="8337">MKNSHNRLFHLACKAAKYFFVGLFGVVVTGLLTAAFGIFHIFVLLLPWLWSWLLRLGITISCLLATAVIVESLSS</sequence>
<protein>
    <submittedName>
        <fullName evidence="2">Uncharacterized protein</fullName>
    </submittedName>
</protein>
<evidence type="ECO:0000256" key="1">
    <source>
        <dbReference type="SAM" id="Phobius"/>
    </source>
</evidence>
<proteinExistence type="predicted"/>
<keyword evidence="3" id="KW-1185">Reference proteome</keyword>
<evidence type="ECO:0000313" key="3">
    <source>
        <dbReference type="Proteomes" id="UP001476950"/>
    </source>
</evidence>
<keyword evidence="1" id="KW-0812">Transmembrane</keyword>
<comment type="caution">
    <text evidence="2">The sequence shown here is derived from an EMBL/GenBank/DDBJ whole genome shotgun (WGS) entry which is preliminary data.</text>
</comment>
<gene>
    <name evidence="2" type="ORF">NDI38_18580</name>
</gene>
<dbReference type="Proteomes" id="UP001476950">
    <property type="component" value="Unassembled WGS sequence"/>
</dbReference>
<name>A0ABV0KMI2_9CYAN</name>